<protein>
    <submittedName>
        <fullName evidence="1">Uncharacterized protein</fullName>
    </submittedName>
</protein>
<sequence length="131" mass="14969">MIKLFVNIIEDLISYVTNIPSQPPPNIANATVHFADIAQQNPCDPRAIGLTPCIRKCEHACQVTFQFDDPKCSEGYSSAIWSDTCYKNFRNGKFRRKFETKGCTDYEIWWGTHPMPHGSGWARDITLEKKV</sequence>
<accession>A0A366RM02</accession>
<gene>
    <name evidence="1" type="ORF">FIESC28_06213</name>
</gene>
<dbReference type="Proteomes" id="UP000253153">
    <property type="component" value="Unassembled WGS sequence"/>
</dbReference>
<evidence type="ECO:0000313" key="1">
    <source>
        <dbReference type="EMBL" id="RBR18147.1"/>
    </source>
</evidence>
<dbReference type="OrthoDB" id="10414487at2759"/>
<dbReference type="EMBL" id="QKXC01000128">
    <property type="protein sequence ID" value="RBR18147.1"/>
    <property type="molecule type" value="Genomic_DNA"/>
</dbReference>
<proteinExistence type="predicted"/>
<organism evidence="1 2">
    <name type="scientific">Fusarium coffeatum</name>
    <dbReference type="NCBI Taxonomy" id="231269"/>
    <lineage>
        <taxon>Eukaryota</taxon>
        <taxon>Fungi</taxon>
        <taxon>Dikarya</taxon>
        <taxon>Ascomycota</taxon>
        <taxon>Pezizomycotina</taxon>
        <taxon>Sordariomycetes</taxon>
        <taxon>Hypocreomycetidae</taxon>
        <taxon>Hypocreales</taxon>
        <taxon>Nectriaceae</taxon>
        <taxon>Fusarium</taxon>
        <taxon>Fusarium incarnatum-equiseti species complex</taxon>
    </lineage>
</organism>
<reference evidence="1 2" key="1">
    <citation type="submission" date="2018-06" db="EMBL/GenBank/DDBJ databases">
        <title>Fusarium incarnatum-equiseti species complex species 28.</title>
        <authorList>
            <person name="Gardiner D.M."/>
        </authorList>
    </citation>
    <scope>NUCLEOTIDE SEQUENCE [LARGE SCALE GENOMIC DNA]</scope>
    <source>
        <strain evidence="1 2">FIESC_28</strain>
    </source>
</reference>
<comment type="caution">
    <text evidence="1">The sequence shown here is derived from an EMBL/GenBank/DDBJ whole genome shotgun (WGS) entry which is preliminary data.</text>
</comment>
<name>A0A366RM02_9HYPO</name>
<dbReference type="GeneID" id="41995653"/>
<keyword evidence="2" id="KW-1185">Reference proteome</keyword>
<evidence type="ECO:0000313" key="2">
    <source>
        <dbReference type="Proteomes" id="UP000253153"/>
    </source>
</evidence>
<dbReference type="RefSeq" id="XP_031015603.1">
    <property type="nucleotide sequence ID" value="XM_031160357.1"/>
</dbReference>
<dbReference type="AlphaFoldDB" id="A0A366RM02"/>